<evidence type="ECO:0000256" key="2">
    <source>
        <dbReference type="ARBA" id="ARBA00022448"/>
    </source>
</evidence>
<keyword evidence="4 9" id="KW-0812">Transmembrane</keyword>
<keyword evidence="2" id="KW-0813">Transport</keyword>
<comment type="subcellular location">
    <subcellularLocation>
        <location evidence="1">Cell membrane</location>
        <topology evidence="1">Multi-pass membrane protein</topology>
    </subcellularLocation>
</comment>
<proteinExistence type="predicted"/>
<dbReference type="GO" id="GO:0016887">
    <property type="term" value="F:ATP hydrolysis activity"/>
    <property type="evidence" value="ECO:0007669"/>
    <property type="project" value="InterPro"/>
</dbReference>
<dbReference type="OrthoDB" id="9760358at2"/>
<sequence>MGWFDDQIKTRILNDQESLEQSLYGLASVVSGKKDASAVIRTDRKKTQDAISEILRFYQIKSKEIPEKLEETDEILEYLLRPAGIMRRRVRLENNWYKDSIGPLLARTKQGDAAALLPDGFTGYSYYDYQSKQKVRINRKSKDQILEDAYCFYKPFPLRSLKARDLFVFIFEALSKADYAALFFSTTLITALGFIPPFLNKLLFERIIPAENVRFLFPIVFVFVGMILSTTLMKLFSGLVLNRMLLKMRAAAEAASMARILSLPASFFKEYNSGELASISQYVSVFCSTLANGLFSSGLNAVVSLVYLFQISLFASSLLVPACLIFAVMLLYSILSIFIQIQISQKQMISSSKLNGLVFGLFSGIQKIKLSGAEKRAFTKWAESYKTNAELSYDLPWMLKMQPVAAGLIAMAGSILIYFTTAMNHISTANYMAFNVSYGMASSAILSFSGIALMLANLKPILEIIHPILQTEPEISEGKEVIRHISGLVEMNHVSFRYTEDTPFIIADFSLKIKPGQSLAIVGTTGSGKSTLVRLLLGFEKPQKGVIYYDGKDLLKLDLKSLRSHIGSVTQNGKLFSGDIRSNILLAAPQSSTEDAWKAAEIAGIAEDIRNMPMGMFTYISEGNGGISGGQKQRLMIARAIAHRPKILIFDEATSALDNITQKQISDALDQMKCTRIIIAHRLSTIKNCDRIIVLDKGRILEDGNYETLINRNGHFAELVKRQRTDLP</sequence>
<evidence type="ECO:0000256" key="5">
    <source>
        <dbReference type="ARBA" id="ARBA00022741"/>
    </source>
</evidence>
<feature type="domain" description="ABC transmembrane type-1" evidence="11">
    <location>
        <begin position="180"/>
        <end position="457"/>
    </location>
</feature>
<dbReference type="InterPro" id="IPR036640">
    <property type="entry name" value="ABC1_TM_sf"/>
</dbReference>
<evidence type="ECO:0000256" key="8">
    <source>
        <dbReference type="ARBA" id="ARBA00023136"/>
    </source>
</evidence>
<dbReference type="InterPro" id="IPR003593">
    <property type="entry name" value="AAA+_ATPase"/>
</dbReference>
<evidence type="ECO:0000313" key="13">
    <source>
        <dbReference type="Proteomes" id="UP000053370"/>
    </source>
</evidence>
<evidence type="ECO:0000256" key="7">
    <source>
        <dbReference type="ARBA" id="ARBA00022989"/>
    </source>
</evidence>
<gene>
    <name evidence="12" type="ORF">ATC1_1187</name>
</gene>
<dbReference type="PANTHER" id="PTHR24221">
    <property type="entry name" value="ATP-BINDING CASSETTE SUB-FAMILY B"/>
    <property type="match status" value="1"/>
</dbReference>
<dbReference type="Pfam" id="PF00005">
    <property type="entry name" value="ABC_tran"/>
    <property type="match status" value="1"/>
</dbReference>
<name>A0A0K8P949_9CHLR</name>
<evidence type="ECO:0000259" key="11">
    <source>
        <dbReference type="PROSITE" id="PS50929"/>
    </source>
</evidence>
<reference evidence="12" key="1">
    <citation type="journal article" date="2015" name="Genome Announc.">
        <title>Draft Genome Sequence of Anaerolineae Strain TC1, a Novel Isolate from a Methanogenic Wastewater Treatment System.</title>
        <authorList>
            <person name="Matsuura N."/>
            <person name="Tourlousse D.M."/>
            <person name="Sun L."/>
            <person name="Toyonaga M."/>
            <person name="Kuroda K."/>
            <person name="Ohashi A."/>
            <person name="Cruz R."/>
            <person name="Yamaguchi T."/>
            <person name="Sekiguchi Y."/>
        </authorList>
    </citation>
    <scope>NUCLEOTIDE SEQUENCE [LARGE SCALE GENOMIC DNA]</scope>
    <source>
        <strain evidence="12">TC1</strain>
    </source>
</reference>
<keyword evidence="6" id="KW-0067">ATP-binding</keyword>
<evidence type="ECO:0000256" key="3">
    <source>
        <dbReference type="ARBA" id="ARBA00022475"/>
    </source>
</evidence>
<evidence type="ECO:0000313" key="12">
    <source>
        <dbReference type="EMBL" id="GAP39168.1"/>
    </source>
</evidence>
<dbReference type="GO" id="GO:0034040">
    <property type="term" value="F:ATPase-coupled lipid transmembrane transporter activity"/>
    <property type="evidence" value="ECO:0007669"/>
    <property type="project" value="TreeGrafter"/>
</dbReference>
<dbReference type="EMBL" id="DF968179">
    <property type="protein sequence ID" value="GAP39168.1"/>
    <property type="molecule type" value="Genomic_DNA"/>
</dbReference>
<dbReference type="PROSITE" id="PS50893">
    <property type="entry name" value="ABC_TRANSPORTER_2"/>
    <property type="match status" value="1"/>
</dbReference>
<feature type="transmembrane region" description="Helical" evidence="9">
    <location>
        <begin position="179"/>
        <end position="199"/>
    </location>
</feature>
<dbReference type="InterPro" id="IPR003439">
    <property type="entry name" value="ABC_transporter-like_ATP-bd"/>
</dbReference>
<keyword evidence="5" id="KW-0547">Nucleotide-binding</keyword>
<feature type="transmembrane region" description="Helical" evidence="9">
    <location>
        <begin position="282"/>
        <end position="307"/>
    </location>
</feature>
<dbReference type="FunFam" id="3.40.50.300:FF:000299">
    <property type="entry name" value="ABC transporter ATP-binding protein/permease"/>
    <property type="match status" value="1"/>
</dbReference>
<dbReference type="SMART" id="SM00382">
    <property type="entry name" value="AAA"/>
    <property type="match status" value="1"/>
</dbReference>
<feature type="transmembrane region" description="Helical" evidence="9">
    <location>
        <begin position="313"/>
        <end position="339"/>
    </location>
</feature>
<dbReference type="Gene3D" id="1.20.1560.10">
    <property type="entry name" value="ABC transporter type 1, transmembrane domain"/>
    <property type="match status" value="1"/>
</dbReference>
<evidence type="ECO:0000256" key="9">
    <source>
        <dbReference type="SAM" id="Phobius"/>
    </source>
</evidence>
<keyword evidence="7 9" id="KW-1133">Transmembrane helix</keyword>
<dbReference type="STRING" id="1678840.ATC1_1187"/>
<dbReference type="InterPro" id="IPR039421">
    <property type="entry name" value="Type_1_exporter"/>
</dbReference>
<dbReference type="GO" id="GO:0005524">
    <property type="term" value="F:ATP binding"/>
    <property type="evidence" value="ECO:0007669"/>
    <property type="project" value="UniProtKB-KW"/>
</dbReference>
<keyword evidence="3" id="KW-1003">Cell membrane</keyword>
<keyword evidence="13" id="KW-1185">Reference proteome</keyword>
<dbReference type="GO" id="GO:0005886">
    <property type="term" value="C:plasma membrane"/>
    <property type="evidence" value="ECO:0007669"/>
    <property type="project" value="UniProtKB-SubCell"/>
</dbReference>
<dbReference type="AlphaFoldDB" id="A0A0K8P949"/>
<dbReference type="SUPFAM" id="SSF52540">
    <property type="entry name" value="P-loop containing nucleoside triphosphate hydrolases"/>
    <property type="match status" value="1"/>
</dbReference>
<dbReference type="PROSITE" id="PS50929">
    <property type="entry name" value="ABC_TM1F"/>
    <property type="match status" value="1"/>
</dbReference>
<dbReference type="PROSITE" id="PS00211">
    <property type="entry name" value="ABC_TRANSPORTER_1"/>
    <property type="match status" value="1"/>
</dbReference>
<dbReference type="PANTHER" id="PTHR24221:SF654">
    <property type="entry name" value="ATP-BINDING CASSETTE SUB-FAMILY B MEMBER 6"/>
    <property type="match status" value="1"/>
</dbReference>
<dbReference type="RefSeq" id="WP_062276963.1">
    <property type="nucleotide sequence ID" value="NZ_DF968179.1"/>
</dbReference>
<accession>A0A0K8P949</accession>
<feature type="domain" description="ABC transporter" evidence="10">
    <location>
        <begin position="489"/>
        <end position="722"/>
    </location>
</feature>
<evidence type="ECO:0000259" key="10">
    <source>
        <dbReference type="PROSITE" id="PS50893"/>
    </source>
</evidence>
<organism evidence="12">
    <name type="scientific">Flexilinea flocculi</name>
    <dbReference type="NCBI Taxonomy" id="1678840"/>
    <lineage>
        <taxon>Bacteria</taxon>
        <taxon>Bacillati</taxon>
        <taxon>Chloroflexota</taxon>
        <taxon>Anaerolineae</taxon>
        <taxon>Anaerolineales</taxon>
        <taxon>Anaerolineaceae</taxon>
        <taxon>Flexilinea</taxon>
    </lineage>
</organism>
<dbReference type="SUPFAM" id="SSF90123">
    <property type="entry name" value="ABC transporter transmembrane region"/>
    <property type="match status" value="1"/>
</dbReference>
<dbReference type="GO" id="GO:0140359">
    <property type="term" value="F:ABC-type transporter activity"/>
    <property type="evidence" value="ECO:0007669"/>
    <property type="project" value="InterPro"/>
</dbReference>
<protein>
    <submittedName>
        <fullName evidence="12">ABC-type bacteriocin/lantibiotic exporter</fullName>
    </submittedName>
</protein>
<feature type="transmembrane region" description="Helical" evidence="9">
    <location>
        <begin position="404"/>
        <end position="426"/>
    </location>
</feature>
<evidence type="ECO:0000256" key="6">
    <source>
        <dbReference type="ARBA" id="ARBA00022840"/>
    </source>
</evidence>
<keyword evidence="8 9" id="KW-0472">Membrane</keyword>
<dbReference type="InterPro" id="IPR017871">
    <property type="entry name" value="ABC_transporter-like_CS"/>
</dbReference>
<dbReference type="Gene3D" id="3.40.50.300">
    <property type="entry name" value="P-loop containing nucleotide triphosphate hydrolases"/>
    <property type="match status" value="1"/>
</dbReference>
<evidence type="ECO:0000256" key="1">
    <source>
        <dbReference type="ARBA" id="ARBA00004651"/>
    </source>
</evidence>
<feature type="transmembrane region" description="Helical" evidence="9">
    <location>
        <begin position="438"/>
        <end position="458"/>
    </location>
</feature>
<feature type="transmembrane region" description="Helical" evidence="9">
    <location>
        <begin position="219"/>
        <end position="241"/>
    </location>
</feature>
<dbReference type="InterPro" id="IPR027417">
    <property type="entry name" value="P-loop_NTPase"/>
</dbReference>
<evidence type="ECO:0000256" key="4">
    <source>
        <dbReference type="ARBA" id="ARBA00022692"/>
    </source>
</evidence>
<dbReference type="PATRIC" id="fig|1678840.3.peg.108"/>
<dbReference type="Proteomes" id="UP000053370">
    <property type="component" value="Unassembled WGS sequence"/>
</dbReference>
<dbReference type="InterPro" id="IPR011527">
    <property type="entry name" value="ABC1_TM_dom"/>
</dbReference>